<dbReference type="AlphaFoldDB" id="A0A5B0X2N7"/>
<keyword evidence="3" id="KW-1185">Reference proteome</keyword>
<organism evidence="2 3">
    <name type="scientific">Pseudohalioglobus sediminis</name>
    <dbReference type="NCBI Taxonomy" id="2606449"/>
    <lineage>
        <taxon>Bacteria</taxon>
        <taxon>Pseudomonadati</taxon>
        <taxon>Pseudomonadota</taxon>
        <taxon>Gammaproteobacteria</taxon>
        <taxon>Cellvibrionales</taxon>
        <taxon>Halieaceae</taxon>
        <taxon>Pseudohalioglobus</taxon>
    </lineage>
</organism>
<dbReference type="GO" id="GO:0016491">
    <property type="term" value="F:oxidoreductase activity"/>
    <property type="evidence" value="ECO:0007669"/>
    <property type="project" value="InterPro"/>
</dbReference>
<reference evidence="2 3" key="1">
    <citation type="submission" date="2019-09" db="EMBL/GenBank/DDBJ databases">
        <authorList>
            <person name="Chen X.-Y."/>
        </authorList>
    </citation>
    <scope>NUCLEOTIDE SEQUENCE [LARGE SCALE GENOMIC DNA]</scope>
    <source>
        <strain evidence="2 3">NY5</strain>
    </source>
</reference>
<dbReference type="PANTHER" id="PTHR42943:SF2">
    <property type="entry name" value="GLUTATHIONE S-TRANSFERASE KAPPA 1"/>
    <property type="match status" value="1"/>
</dbReference>
<dbReference type="Pfam" id="PF01323">
    <property type="entry name" value="DSBA"/>
    <property type="match status" value="1"/>
</dbReference>
<dbReference type="SUPFAM" id="SSF52833">
    <property type="entry name" value="Thioredoxin-like"/>
    <property type="match status" value="2"/>
</dbReference>
<dbReference type="Gene3D" id="3.40.30.10">
    <property type="entry name" value="Glutaredoxin"/>
    <property type="match status" value="2"/>
</dbReference>
<proteinExistence type="predicted"/>
<dbReference type="GO" id="GO:0016853">
    <property type="term" value="F:isomerase activity"/>
    <property type="evidence" value="ECO:0007669"/>
    <property type="project" value="UniProtKB-KW"/>
</dbReference>
<gene>
    <name evidence="2" type="ORF">F0M18_07895</name>
</gene>
<dbReference type="InterPro" id="IPR036249">
    <property type="entry name" value="Thioredoxin-like_sf"/>
</dbReference>
<dbReference type="Proteomes" id="UP000323708">
    <property type="component" value="Unassembled WGS sequence"/>
</dbReference>
<comment type="caution">
    <text evidence="2">The sequence shown here is derived from an EMBL/GenBank/DDBJ whole genome shotgun (WGS) entry which is preliminary data.</text>
</comment>
<dbReference type="InterPro" id="IPR001853">
    <property type="entry name" value="DSBA-like_thioredoxin_dom"/>
</dbReference>
<dbReference type="InterPro" id="IPR051924">
    <property type="entry name" value="GST_Kappa/NadH"/>
</dbReference>
<dbReference type="RefSeq" id="WP_149610864.1">
    <property type="nucleotide sequence ID" value="NZ_VTUX01000003.1"/>
</dbReference>
<dbReference type="EMBL" id="VTUX01000003">
    <property type="protein sequence ID" value="KAA1192581.1"/>
    <property type="molecule type" value="Genomic_DNA"/>
</dbReference>
<dbReference type="PANTHER" id="PTHR42943">
    <property type="entry name" value="GLUTATHIONE S-TRANSFERASE KAPPA"/>
    <property type="match status" value="1"/>
</dbReference>
<name>A0A5B0X2N7_9GAMM</name>
<sequence>MAEEFEDQGGVAKMDPGGFSRWLTSTVVRRACSPQRLEKQRAKLERARISAGKSHVVEYFHQVDDGYSHLTAQVLQQLGQRYDIELKCHLVHGPQGGNSAEPDLLLRLSRYDASHVAPEYGLQFPEHTDAPDHALVELATRVLAAQEDADFIECAAYVGDALWSRDAGRLQGLADSLGSASQEDCSARLQAGTERRSKLKHYSGAMFYYAGEWYWGVDRLYHLEKRLAELGADREPGEPMLVPRPAAEAGPLRDDGSLTLEVYPSLRSPYTAIVFDRVLELAKESGVNLTVHPVLPMVMRGVSLTREKSFYILSDTAREAREAGVLFGNFYDPIGNPVRRCYSLYPWACEQGRGNELLSSFLSAAFARGINTNSDRGLRKVVEAAGLDWSEARQHLSESGWEEILESNRLAMYDAGLWGVPSFRLLSAAGEQLLALWGQDRLWLIAREIQRQLAARQDT</sequence>
<feature type="domain" description="DSBA-like thioredoxin" evidence="1">
    <location>
        <begin position="259"/>
        <end position="450"/>
    </location>
</feature>
<evidence type="ECO:0000313" key="2">
    <source>
        <dbReference type="EMBL" id="KAA1192581.1"/>
    </source>
</evidence>
<keyword evidence="2" id="KW-0413">Isomerase</keyword>
<evidence type="ECO:0000313" key="3">
    <source>
        <dbReference type="Proteomes" id="UP000323708"/>
    </source>
</evidence>
<accession>A0A5B0X2N7</accession>
<protein>
    <submittedName>
        <fullName evidence="2">2-hydroxychromene-2-carboxylate isomerase</fullName>
    </submittedName>
</protein>
<evidence type="ECO:0000259" key="1">
    <source>
        <dbReference type="Pfam" id="PF01323"/>
    </source>
</evidence>